<dbReference type="RefSeq" id="WP_233926155.1">
    <property type="nucleotide sequence ID" value="NZ_JAJVKT010000035.1"/>
</dbReference>
<evidence type="ECO:0000256" key="2">
    <source>
        <dbReference type="ARBA" id="ARBA00022448"/>
    </source>
</evidence>
<evidence type="ECO:0000313" key="14">
    <source>
        <dbReference type="EMBL" id="MCE7510967.1"/>
    </source>
</evidence>
<dbReference type="EMBL" id="JAJVKT010000035">
    <property type="protein sequence ID" value="MCE7510967.1"/>
    <property type="molecule type" value="Genomic_DNA"/>
</dbReference>
<evidence type="ECO:0000256" key="6">
    <source>
        <dbReference type="ARBA" id="ARBA00023077"/>
    </source>
</evidence>
<feature type="domain" description="TonB-dependent receptor plug" evidence="13">
    <location>
        <begin position="40"/>
        <end position="148"/>
    </location>
</feature>
<evidence type="ECO:0000256" key="1">
    <source>
        <dbReference type="ARBA" id="ARBA00004571"/>
    </source>
</evidence>
<accession>A0A9Q3W9L6</accession>
<dbReference type="GO" id="GO:0009279">
    <property type="term" value="C:cell outer membrane"/>
    <property type="evidence" value="ECO:0007669"/>
    <property type="project" value="UniProtKB-SubCell"/>
</dbReference>
<evidence type="ECO:0000259" key="13">
    <source>
        <dbReference type="Pfam" id="PF07715"/>
    </source>
</evidence>
<dbReference type="PROSITE" id="PS52016">
    <property type="entry name" value="TONB_DEPENDENT_REC_3"/>
    <property type="match status" value="1"/>
</dbReference>
<keyword evidence="3 9" id="KW-1134">Transmembrane beta strand</keyword>
<keyword evidence="15" id="KW-1185">Reference proteome</keyword>
<evidence type="ECO:0000259" key="12">
    <source>
        <dbReference type="Pfam" id="PF00593"/>
    </source>
</evidence>
<evidence type="ECO:0000256" key="5">
    <source>
        <dbReference type="ARBA" id="ARBA00022729"/>
    </source>
</evidence>
<evidence type="ECO:0000256" key="3">
    <source>
        <dbReference type="ARBA" id="ARBA00022452"/>
    </source>
</evidence>
<dbReference type="GO" id="GO:0033214">
    <property type="term" value="P:siderophore-iron import into cell"/>
    <property type="evidence" value="ECO:0007669"/>
    <property type="project" value="TreeGrafter"/>
</dbReference>
<keyword evidence="2 9" id="KW-0813">Transport</keyword>
<evidence type="ECO:0000256" key="10">
    <source>
        <dbReference type="PROSITE-ProRule" id="PRU10144"/>
    </source>
</evidence>
<keyword evidence="6 11" id="KW-0798">TonB box</keyword>
<gene>
    <name evidence="14" type="ORF">LZG35_20220</name>
</gene>
<evidence type="ECO:0000256" key="8">
    <source>
        <dbReference type="ARBA" id="ARBA00023237"/>
    </source>
</evidence>
<dbReference type="PANTHER" id="PTHR30442:SF0">
    <property type="entry name" value="FE(3+) DICITRATE TRANSPORT PROTEIN FECA"/>
    <property type="match status" value="1"/>
</dbReference>
<keyword evidence="7 9" id="KW-0472">Membrane</keyword>
<comment type="subcellular location">
    <subcellularLocation>
        <location evidence="1 9">Cell outer membrane</location>
        <topology evidence="1 9">Multi-pass membrane protein</topology>
    </subcellularLocation>
</comment>
<keyword evidence="8 9" id="KW-0998">Cell outer membrane</keyword>
<dbReference type="InterPro" id="IPR039426">
    <property type="entry name" value="TonB-dep_rcpt-like"/>
</dbReference>
<dbReference type="Pfam" id="PF00593">
    <property type="entry name" value="TonB_dep_Rec_b-barrel"/>
    <property type="match status" value="1"/>
</dbReference>
<keyword evidence="4 9" id="KW-0812">Transmembrane</keyword>
<dbReference type="InterPro" id="IPR012910">
    <property type="entry name" value="Plug_dom"/>
</dbReference>
<dbReference type="Proteomes" id="UP001107961">
    <property type="component" value="Unassembled WGS sequence"/>
</dbReference>
<evidence type="ECO:0000256" key="9">
    <source>
        <dbReference type="PROSITE-ProRule" id="PRU01360"/>
    </source>
</evidence>
<feature type="domain" description="TonB-dependent receptor-like beta-barrel" evidence="12">
    <location>
        <begin position="262"/>
        <end position="696"/>
    </location>
</feature>
<dbReference type="InterPro" id="IPR036942">
    <property type="entry name" value="Beta-barrel_TonB_sf"/>
</dbReference>
<dbReference type="SUPFAM" id="SSF56935">
    <property type="entry name" value="Porins"/>
    <property type="match status" value="1"/>
</dbReference>
<evidence type="ECO:0000256" key="11">
    <source>
        <dbReference type="RuleBase" id="RU003357"/>
    </source>
</evidence>
<comment type="similarity">
    <text evidence="9 11">Belongs to the TonB-dependent receptor family.</text>
</comment>
<dbReference type="Pfam" id="PF07715">
    <property type="entry name" value="Plug"/>
    <property type="match status" value="1"/>
</dbReference>
<dbReference type="InterPro" id="IPR010917">
    <property type="entry name" value="TonB_rcpt_CS"/>
</dbReference>
<sequence>MQIRTLFWGAALTPALVLAETESHRLPAVDIIGSSADAFSLSGSAYVLNNEDLEKKEYTDVHRMLQDAPGVYLQEEDGYGLRPNIGIRGAASGRSERVSLMEDGVLMAPAPYAAPAAYYFPSAGRFHGIEVLKGPDTLRYGPFTVGGAINFLSTPIPDSPAGMVQLETGENGHQRGHAWYGATHGQWGFLLETHQQSSDGFKDVDRSDRDTGFDKRDYIAKLRWTSPAEASLRQALELKLSHSSEVSNETYLGLSDGDFHDDPNRRYGLSALDQMDNDHDGIALRHHLVLGDRTQLESVIYRNEFQRDWFKVSGAGGRGLGGLIDDANGGDADAWAILDGSQDVSDVTVKHNNREYTAKGVQSELAHAFTTAALEHEMVVGARFHQDEVDRYQPVEVFSQTNGVLVPSGYVAPTGGDNRVEEADAWSAWLVDKIYIGKLILTGSLRYEDIQSKARRYGDPGRDTVSRRDSNDVSEVLAGLGATYLLSDQWSLLAGVHQGFAPAGASATDGTDPEKSVNYEAGARYWGERVNVDVIGFYSDYENTLQNCSLAYPCDLAGGGSQDSGSVSFGESRVYGLELAAGSTLWRAANGLTVPLRLAYTYTRGKVTRSSESSDAAVESGDRLPYLPEHQASLTVGLEQPAQWGGYLTTRYVEGMCVTGACDNGLERTDDLLVVDLTASYYLTSAVEVYGKVDNLFDEQKIVARSPDGARPNLPRTAALGIRAHF</sequence>
<dbReference type="AlphaFoldDB" id="A0A9Q3W9L6"/>
<dbReference type="Gene3D" id="2.170.130.10">
    <property type="entry name" value="TonB-dependent receptor, plug domain"/>
    <property type="match status" value="1"/>
</dbReference>
<keyword evidence="5" id="KW-0732">Signal</keyword>
<evidence type="ECO:0000256" key="7">
    <source>
        <dbReference type="ARBA" id="ARBA00023136"/>
    </source>
</evidence>
<evidence type="ECO:0000256" key="4">
    <source>
        <dbReference type="ARBA" id="ARBA00022692"/>
    </source>
</evidence>
<comment type="caution">
    <text evidence="14">The sequence shown here is derived from an EMBL/GenBank/DDBJ whole genome shotgun (WGS) entry which is preliminary data.</text>
</comment>
<dbReference type="PANTHER" id="PTHR30442">
    <property type="entry name" value="IRON III DICITRATE TRANSPORT PROTEIN FECA"/>
    <property type="match status" value="1"/>
</dbReference>
<dbReference type="Gene3D" id="2.40.170.20">
    <property type="entry name" value="TonB-dependent receptor, beta-barrel domain"/>
    <property type="match status" value="1"/>
</dbReference>
<evidence type="ECO:0000313" key="15">
    <source>
        <dbReference type="Proteomes" id="UP001107961"/>
    </source>
</evidence>
<dbReference type="PROSITE" id="PS01156">
    <property type="entry name" value="TONB_DEPENDENT_REC_2"/>
    <property type="match status" value="1"/>
</dbReference>
<name>A0A9Q3W9L6_9GAMM</name>
<reference evidence="14" key="1">
    <citation type="submission" date="2022-01" db="EMBL/GenBank/DDBJ databases">
        <authorList>
            <person name="Karlyshev A.V."/>
            <person name="Jaspars M."/>
        </authorList>
    </citation>
    <scope>NUCLEOTIDE SEQUENCE</scope>
    <source>
        <strain evidence="14">AGSA3-2</strain>
    </source>
</reference>
<feature type="short sequence motif" description="TonB C-terminal box" evidence="10">
    <location>
        <begin position="709"/>
        <end position="726"/>
    </location>
</feature>
<keyword evidence="14" id="KW-0675">Receptor</keyword>
<proteinExistence type="inferred from homology"/>
<protein>
    <submittedName>
        <fullName evidence="14">TonB-dependent receptor</fullName>
    </submittedName>
</protein>
<organism evidence="14 15">
    <name type="scientific">Alloalcanivorax xenomutans</name>
    <dbReference type="NCBI Taxonomy" id="1094342"/>
    <lineage>
        <taxon>Bacteria</taxon>
        <taxon>Pseudomonadati</taxon>
        <taxon>Pseudomonadota</taxon>
        <taxon>Gammaproteobacteria</taxon>
        <taxon>Oceanospirillales</taxon>
        <taxon>Alcanivoracaceae</taxon>
        <taxon>Alloalcanivorax</taxon>
    </lineage>
</organism>
<dbReference type="InterPro" id="IPR000531">
    <property type="entry name" value="Beta-barrel_TonB"/>
</dbReference>
<dbReference type="InterPro" id="IPR037066">
    <property type="entry name" value="Plug_dom_sf"/>
</dbReference>